<sequence>MGFFSGFANNGSKIQQGIKHAAQWVAPTLHKVLSTISGSIGMIHPGIGGALGAGANFEGTVDRMVNKRNKTEQFINLSLMIQLTIYNDGYAADYALKIAPKWTGDNQEFKANGEFALSTESRTVWMYEMTGSPPVANWDNSGDAVLGQVTPASDAISSNSIANGSAGTSNEYTRGDHQHPQQVSNVLHAKDTANGEEGIATTYARSDLTHHVNLSNDIPLKDTGSGTTGSASVYASATHQDPLNIVLTSANVSLVNASAVANGLSDFYSRNGYVHPQQFTYEGNITATKFIKIGRLATEILCANGGTTNKNVIKSQSFPLDVGATAKHIKLCRFEAYYRLRYIMGQVKVNMANCG</sequence>
<dbReference type="AlphaFoldDB" id="A0A5J4WGP7"/>
<proteinExistence type="predicted"/>
<protein>
    <submittedName>
        <fullName evidence="2">Uncharacterized protein</fullName>
    </submittedName>
</protein>
<name>A0A5J4WGP7_9EUKA</name>
<reference evidence="2 3" key="1">
    <citation type="submission" date="2019-03" db="EMBL/GenBank/DDBJ databases">
        <title>Single cell metagenomics reveals metabolic interactions within the superorganism composed of flagellate Streblomastix strix and complex community of Bacteroidetes bacteria on its surface.</title>
        <authorList>
            <person name="Treitli S.C."/>
            <person name="Kolisko M."/>
            <person name="Husnik F."/>
            <person name="Keeling P."/>
            <person name="Hampl V."/>
        </authorList>
    </citation>
    <scope>NUCLEOTIDE SEQUENCE [LARGE SCALE GENOMIC DNA]</scope>
    <source>
        <strain evidence="2">ST1C</strain>
    </source>
</reference>
<dbReference type="Proteomes" id="UP000324800">
    <property type="component" value="Unassembled WGS sequence"/>
</dbReference>
<gene>
    <name evidence="2" type="ORF">EZS28_010621</name>
</gene>
<dbReference type="EMBL" id="SNRW01002119">
    <property type="protein sequence ID" value="KAA6393853.1"/>
    <property type="molecule type" value="Genomic_DNA"/>
</dbReference>
<feature type="compositionally biased region" description="Low complexity" evidence="1">
    <location>
        <begin position="156"/>
        <end position="170"/>
    </location>
</feature>
<organism evidence="2 3">
    <name type="scientific">Streblomastix strix</name>
    <dbReference type="NCBI Taxonomy" id="222440"/>
    <lineage>
        <taxon>Eukaryota</taxon>
        <taxon>Metamonada</taxon>
        <taxon>Preaxostyla</taxon>
        <taxon>Oxymonadida</taxon>
        <taxon>Streblomastigidae</taxon>
        <taxon>Streblomastix</taxon>
    </lineage>
</organism>
<evidence type="ECO:0000256" key="1">
    <source>
        <dbReference type="SAM" id="MobiDB-lite"/>
    </source>
</evidence>
<comment type="caution">
    <text evidence="2">The sequence shown here is derived from an EMBL/GenBank/DDBJ whole genome shotgun (WGS) entry which is preliminary data.</text>
</comment>
<evidence type="ECO:0000313" key="2">
    <source>
        <dbReference type="EMBL" id="KAA6393853.1"/>
    </source>
</evidence>
<feature type="region of interest" description="Disordered" evidence="1">
    <location>
        <begin position="156"/>
        <end position="180"/>
    </location>
</feature>
<evidence type="ECO:0000313" key="3">
    <source>
        <dbReference type="Proteomes" id="UP000324800"/>
    </source>
</evidence>
<accession>A0A5J4WGP7</accession>